<protein>
    <submittedName>
        <fullName evidence="1">Flagellar protein FliS</fullName>
    </submittedName>
</protein>
<reference evidence="1 2" key="1">
    <citation type="submission" date="2016-10" db="EMBL/GenBank/DDBJ databases">
        <authorList>
            <person name="de Groot N.N."/>
        </authorList>
    </citation>
    <scope>NUCLEOTIDE SEQUENCE [LARGE SCALE GENOMIC DNA]</scope>
    <source>
        <strain evidence="1 2">CGMCC 1.9157</strain>
    </source>
</reference>
<organism evidence="1 2">
    <name type="scientific">Cohaesibacter marisflavi</name>
    <dbReference type="NCBI Taxonomy" id="655353"/>
    <lineage>
        <taxon>Bacteria</taxon>
        <taxon>Pseudomonadati</taxon>
        <taxon>Pseudomonadota</taxon>
        <taxon>Alphaproteobacteria</taxon>
        <taxon>Hyphomicrobiales</taxon>
        <taxon>Cohaesibacteraceae</taxon>
    </lineage>
</organism>
<evidence type="ECO:0000313" key="1">
    <source>
        <dbReference type="EMBL" id="SFN85289.1"/>
    </source>
</evidence>
<dbReference type="EMBL" id="FOVR01000002">
    <property type="protein sequence ID" value="SFN85289.1"/>
    <property type="molecule type" value="Genomic_DNA"/>
</dbReference>
<keyword evidence="1" id="KW-0966">Cell projection</keyword>
<dbReference type="GO" id="GO:0044780">
    <property type="term" value="P:bacterial-type flagellum assembly"/>
    <property type="evidence" value="ECO:0007669"/>
    <property type="project" value="InterPro"/>
</dbReference>
<dbReference type="InterPro" id="IPR036584">
    <property type="entry name" value="FliS_sf"/>
</dbReference>
<proteinExistence type="predicted"/>
<dbReference type="Pfam" id="PF02561">
    <property type="entry name" value="FliS"/>
    <property type="match status" value="1"/>
</dbReference>
<name>A0A1I5CE47_9HYPH</name>
<dbReference type="OrthoDB" id="7677889at2"/>
<keyword evidence="1" id="KW-0969">Cilium</keyword>
<gene>
    <name evidence="1" type="ORF">SAMN04488056_102206</name>
</gene>
<dbReference type="RefSeq" id="WP_090069419.1">
    <property type="nucleotide sequence ID" value="NZ_FOVR01000002.1"/>
</dbReference>
<evidence type="ECO:0000313" key="2">
    <source>
        <dbReference type="Proteomes" id="UP000199236"/>
    </source>
</evidence>
<dbReference type="Gene3D" id="1.20.120.340">
    <property type="entry name" value="Flagellar protein FliS"/>
    <property type="match status" value="1"/>
</dbReference>
<dbReference type="AlphaFoldDB" id="A0A1I5CE47"/>
<dbReference type="STRING" id="655353.SAMN04488056_102206"/>
<dbReference type="Proteomes" id="UP000199236">
    <property type="component" value="Unassembled WGS sequence"/>
</dbReference>
<keyword evidence="2" id="KW-1185">Reference proteome</keyword>
<keyword evidence="1" id="KW-0282">Flagellum</keyword>
<sequence length="150" mass="16714">MNYAQNRAVNAYRTANTAVPPVKAVAMLLDEALNAIVLTAYYIKRKEFESAFGRVVHASKILSGLRQNVNLDVDPQMGQQFIDMYTSNIFALHNAYGRDDAIQRYATLASGILEFRNAWAELARMQQRSIDTVMGGILDQKEEVVAAEAV</sequence>
<dbReference type="InterPro" id="IPR003713">
    <property type="entry name" value="FliS"/>
</dbReference>
<accession>A0A1I5CE47</accession>
<dbReference type="SUPFAM" id="SSF101116">
    <property type="entry name" value="Flagellar export chaperone FliS"/>
    <property type="match status" value="1"/>
</dbReference>